<feature type="signal peptide" evidence="2">
    <location>
        <begin position="1"/>
        <end position="17"/>
    </location>
</feature>
<dbReference type="Proteomes" id="UP000287651">
    <property type="component" value="Unassembled WGS sequence"/>
</dbReference>
<comment type="caution">
    <text evidence="3">The sequence shown here is derived from an EMBL/GenBank/DDBJ whole genome shotgun (WGS) entry which is preliminary data.</text>
</comment>
<protein>
    <submittedName>
        <fullName evidence="3">Uncharacterized protein</fullName>
    </submittedName>
</protein>
<dbReference type="EMBL" id="AMZH03013591">
    <property type="protein sequence ID" value="RRT49017.1"/>
    <property type="molecule type" value="Genomic_DNA"/>
</dbReference>
<evidence type="ECO:0000256" key="2">
    <source>
        <dbReference type="SAM" id="SignalP"/>
    </source>
</evidence>
<keyword evidence="2" id="KW-0732">Signal</keyword>
<keyword evidence="1" id="KW-0175">Coiled coil</keyword>
<proteinExistence type="predicted"/>
<evidence type="ECO:0000313" key="4">
    <source>
        <dbReference type="Proteomes" id="UP000287651"/>
    </source>
</evidence>
<sequence length="134" mass="15124">MCILGCSAWMCVSGAVARWLSRGPTRRPSRGGGCSMWPLRWSTRANEVTAKLEEVKRREDKALKKVKPLEKELQVLKGDLDVSYKFGYKIALTRFRTKHPGLEVEEDPYATLLEDDNVPIEAEVPIDDSDPTSM</sequence>
<evidence type="ECO:0000256" key="1">
    <source>
        <dbReference type="SAM" id="Coils"/>
    </source>
</evidence>
<evidence type="ECO:0000313" key="3">
    <source>
        <dbReference type="EMBL" id="RRT49017.1"/>
    </source>
</evidence>
<organism evidence="3 4">
    <name type="scientific">Ensete ventricosum</name>
    <name type="common">Abyssinian banana</name>
    <name type="synonym">Musa ensete</name>
    <dbReference type="NCBI Taxonomy" id="4639"/>
    <lineage>
        <taxon>Eukaryota</taxon>
        <taxon>Viridiplantae</taxon>
        <taxon>Streptophyta</taxon>
        <taxon>Embryophyta</taxon>
        <taxon>Tracheophyta</taxon>
        <taxon>Spermatophyta</taxon>
        <taxon>Magnoliopsida</taxon>
        <taxon>Liliopsida</taxon>
        <taxon>Zingiberales</taxon>
        <taxon>Musaceae</taxon>
        <taxon>Ensete</taxon>
    </lineage>
</organism>
<gene>
    <name evidence="3" type="ORF">B296_00037264</name>
</gene>
<accession>A0A426YBD3</accession>
<feature type="chain" id="PRO_5019357522" evidence="2">
    <location>
        <begin position="18"/>
        <end position="134"/>
    </location>
</feature>
<feature type="coiled-coil region" evidence="1">
    <location>
        <begin position="45"/>
        <end position="72"/>
    </location>
</feature>
<reference evidence="3 4" key="1">
    <citation type="journal article" date="2014" name="Agronomy (Basel)">
        <title>A Draft Genome Sequence for Ensete ventricosum, the Drought-Tolerant Tree Against Hunger.</title>
        <authorList>
            <person name="Harrison J."/>
            <person name="Moore K.A."/>
            <person name="Paszkiewicz K."/>
            <person name="Jones T."/>
            <person name="Grant M."/>
            <person name="Ambacheew D."/>
            <person name="Muzemil S."/>
            <person name="Studholme D.J."/>
        </authorList>
    </citation>
    <scope>NUCLEOTIDE SEQUENCE [LARGE SCALE GENOMIC DNA]</scope>
</reference>
<name>A0A426YBD3_ENSVE</name>
<dbReference type="AlphaFoldDB" id="A0A426YBD3"/>